<accession>A0ABW4PYC0</accession>
<sequence>MRQHHHDHHHHHSPDDLREGFRGERRYRPEDGDPRGRRGGGPGREGRGEFGPGEGFNPRGPRGPRGPHGRGRRPRGDVRTAVLLLLAEEPMHGYQLMQTISDRTSGRWTPSPGAIYPTLSQLEDEGLVETAKESGRKLASLTEAGAAHVAEQREGWSDPFASPDGDADQQIPDVRMALHDLAGAVREAGRSADAVQLTRVAALLATAKRDVYGILAAPGSQQDPDAEA</sequence>
<dbReference type="InterPro" id="IPR011991">
    <property type="entry name" value="ArsR-like_HTH"/>
</dbReference>
<dbReference type="InterPro" id="IPR036388">
    <property type="entry name" value="WH-like_DNA-bd_sf"/>
</dbReference>
<dbReference type="InterPro" id="IPR005149">
    <property type="entry name" value="Tscrpt_reg_PadR_N"/>
</dbReference>
<dbReference type="RefSeq" id="WP_343903752.1">
    <property type="nucleotide sequence ID" value="NZ_BAAAIS010000002.1"/>
</dbReference>
<dbReference type="InterPro" id="IPR036390">
    <property type="entry name" value="WH_DNA-bd_sf"/>
</dbReference>
<dbReference type="CDD" id="cd00090">
    <property type="entry name" value="HTH_ARSR"/>
    <property type="match status" value="1"/>
</dbReference>
<dbReference type="EMBL" id="JBHUFL010000002">
    <property type="protein sequence ID" value="MFD1834436.1"/>
    <property type="molecule type" value="Genomic_DNA"/>
</dbReference>
<proteinExistence type="predicted"/>
<evidence type="ECO:0000313" key="3">
    <source>
        <dbReference type="EMBL" id="MFD1834436.1"/>
    </source>
</evidence>
<feature type="domain" description="Transcription regulator PadR N-terminal" evidence="2">
    <location>
        <begin position="82"/>
        <end position="150"/>
    </location>
</feature>
<feature type="region of interest" description="Disordered" evidence="1">
    <location>
        <begin position="142"/>
        <end position="169"/>
    </location>
</feature>
<feature type="compositionally biased region" description="Gly residues" evidence="1">
    <location>
        <begin position="39"/>
        <end position="54"/>
    </location>
</feature>
<dbReference type="PANTHER" id="PTHR43252">
    <property type="entry name" value="TRANSCRIPTIONAL REGULATOR YQJI"/>
    <property type="match status" value="1"/>
</dbReference>
<feature type="compositionally biased region" description="Basic and acidic residues" evidence="1">
    <location>
        <begin position="13"/>
        <end position="36"/>
    </location>
</feature>
<feature type="region of interest" description="Disordered" evidence="1">
    <location>
        <begin position="1"/>
        <end position="78"/>
    </location>
</feature>
<name>A0ABW4PYC0_9MICO</name>
<evidence type="ECO:0000259" key="2">
    <source>
        <dbReference type="Pfam" id="PF03551"/>
    </source>
</evidence>
<dbReference type="Proteomes" id="UP001597280">
    <property type="component" value="Unassembled WGS sequence"/>
</dbReference>
<dbReference type="PANTHER" id="PTHR43252:SF2">
    <property type="entry name" value="TRANSCRIPTION REGULATOR, PADR-LIKE FAMILY"/>
    <property type="match status" value="1"/>
</dbReference>
<dbReference type="SUPFAM" id="SSF46785">
    <property type="entry name" value="Winged helix' DNA-binding domain"/>
    <property type="match status" value="1"/>
</dbReference>
<dbReference type="Gene3D" id="1.10.10.10">
    <property type="entry name" value="Winged helix-like DNA-binding domain superfamily/Winged helix DNA-binding domain"/>
    <property type="match status" value="1"/>
</dbReference>
<keyword evidence="4" id="KW-1185">Reference proteome</keyword>
<organism evidence="3 4">
    <name type="scientific">Brachybacterium rhamnosum</name>
    <dbReference type="NCBI Taxonomy" id="173361"/>
    <lineage>
        <taxon>Bacteria</taxon>
        <taxon>Bacillati</taxon>
        <taxon>Actinomycetota</taxon>
        <taxon>Actinomycetes</taxon>
        <taxon>Micrococcales</taxon>
        <taxon>Dermabacteraceae</taxon>
        <taxon>Brachybacterium</taxon>
    </lineage>
</organism>
<protein>
    <submittedName>
        <fullName evidence="3">PadR family transcriptional regulator</fullName>
    </submittedName>
</protein>
<evidence type="ECO:0000313" key="4">
    <source>
        <dbReference type="Proteomes" id="UP001597280"/>
    </source>
</evidence>
<evidence type="ECO:0000256" key="1">
    <source>
        <dbReference type="SAM" id="MobiDB-lite"/>
    </source>
</evidence>
<reference evidence="4" key="1">
    <citation type="journal article" date="2019" name="Int. J. Syst. Evol. Microbiol.">
        <title>The Global Catalogue of Microorganisms (GCM) 10K type strain sequencing project: providing services to taxonomists for standard genome sequencing and annotation.</title>
        <authorList>
            <consortium name="The Broad Institute Genomics Platform"/>
            <consortium name="The Broad Institute Genome Sequencing Center for Infectious Disease"/>
            <person name="Wu L."/>
            <person name="Ma J."/>
        </authorList>
    </citation>
    <scope>NUCLEOTIDE SEQUENCE [LARGE SCALE GENOMIC DNA]</scope>
    <source>
        <strain evidence="4">JCM 11650</strain>
    </source>
</reference>
<dbReference type="Pfam" id="PF03551">
    <property type="entry name" value="PadR"/>
    <property type="match status" value="1"/>
</dbReference>
<gene>
    <name evidence="3" type="ORF">ACFSDA_05020</name>
</gene>
<comment type="caution">
    <text evidence="3">The sequence shown here is derived from an EMBL/GenBank/DDBJ whole genome shotgun (WGS) entry which is preliminary data.</text>
</comment>
<feature type="compositionally biased region" description="Basic residues" evidence="1">
    <location>
        <begin position="1"/>
        <end position="12"/>
    </location>
</feature>